<organism evidence="3 4">
    <name type="scientific">Gordonia westfalica</name>
    <dbReference type="NCBI Taxonomy" id="158898"/>
    <lineage>
        <taxon>Bacteria</taxon>
        <taxon>Bacillati</taxon>
        <taxon>Actinomycetota</taxon>
        <taxon>Actinomycetes</taxon>
        <taxon>Mycobacteriales</taxon>
        <taxon>Gordoniaceae</taxon>
        <taxon>Gordonia</taxon>
    </lineage>
</organism>
<accession>A0A1H2I1Q1</accession>
<proteinExistence type="inferred from homology"/>
<dbReference type="PANTHER" id="PTHR30535">
    <property type="entry name" value="VITAMIN B12-BINDING PROTEIN"/>
    <property type="match status" value="1"/>
</dbReference>
<protein>
    <submittedName>
        <fullName evidence="3">Iron complex transport system substrate-binding protein</fullName>
    </submittedName>
</protein>
<dbReference type="Proteomes" id="UP000183180">
    <property type="component" value="Unassembled WGS sequence"/>
</dbReference>
<name>A0A1H2I1Q1_9ACTN</name>
<dbReference type="Gene3D" id="3.40.50.1980">
    <property type="entry name" value="Nitrogenase molybdenum iron protein domain"/>
    <property type="match status" value="2"/>
</dbReference>
<dbReference type="Pfam" id="PF01497">
    <property type="entry name" value="Peripla_BP_2"/>
    <property type="match status" value="1"/>
</dbReference>
<gene>
    <name evidence="3" type="ORF">SAMN04488548_134805</name>
</gene>
<dbReference type="PROSITE" id="PS50983">
    <property type="entry name" value="FE_B12_PBP"/>
    <property type="match status" value="1"/>
</dbReference>
<dbReference type="InterPro" id="IPR050902">
    <property type="entry name" value="ABC_Transporter_SBP"/>
</dbReference>
<dbReference type="STRING" id="158898.SAMN04488548_134805"/>
<dbReference type="AlphaFoldDB" id="A0A1H2I1Q1"/>
<dbReference type="InterPro" id="IPR002491">
    <property type="entry name" value="ABC_transptr_periplasmic_BD"/>
</dbReference>
<reference evidence="3 4" key="1">
    <citation type="submission" date="2016-10" db="EMBL/GenBank/DDBJ databases">
        <authorList>
            <person name="de Groot N.N."/>
        </authorList>
    </citation>
    <scope>NUCLEOTIDE SEQUENCE [LARGE SCALE GENOMIC DNA]</scope>
    <source>
        <strain evidence="3 4">DSM 44215</strain>
    </source>
</reference>
<comment type="similarity">
    <text evidence="1">Belongs to the bacterial solute-binding protein 8 family.</text>
</comment>
<evidence type="ECO:0000256" key="1">
    <source>
        <dbReference type="ARBA" id="ARBA00008814"/>
    </source>
</evidence>
<dbReference type="EMBL" id="FNLM01000034">
    <property type="protein sequence ID" value="SDU37944.1"/>
    <property type="molecule type" value="Genomic_DNA"/>
</dbReference>
<feature type="domain" description="Fe/B12 periplasmic-binding" evidence="2">
    <location>
        <begin position="104"/>
        <end position="360"/>
    </location>
</feature>
<dbReference type="PANTHER" id="PTHR30535:SF4">
    <property type="entry name" value="HEMIN-BINDING PERIPLASMIC PROTEIN HMUT"/>
    <property type="match status" value="1"/>
</dbReference>
<evidence type="ECO:0000313" key="4">
    <source>
        <dbReference type="Proteomes" id="UP000183180"/>
    </source>
</evidence>
<sequence>MTATGRAVTDSKVVAVSSSSRSMRTLLVLLTLAIVSLTASACFVTPIDQKQKSPTTHLRSGPQTAEFENTDVTPVSANPTPRLPVTVESVRYGEVTVTDASRIIAVDISGTLGSIVYALGLGSKVVGRDTSTAFPSAAGLPVVTNRGHSLNAESVLALDPSVVLVSESTVPATAVDQIRDSGVAVVVFPATRDLASNDTLMRSVAKTLGVPESGEKLVERTDAQLESARDLVPDPSGDPTMAFLYIRGRNLLLLAGPGSGADDLIAELGGKDAGEAARLTGAFTAVTAESMITADPDVVIVMTQGADTVGGPEGVLSLPGIAETEAGRNGRVVQMDETKILAFGPDVGLVLASLAKAIYE</sequence>
<evidence type="ECO:0000313" key="3">
    <source>
        <dbReference type="EMBL" id="SDU37944.1"/>
    </source>
</evidence>
<dbReference type="SUPFAM" id="SSF53807">
    <property type="entry name" value="Helical backbone' metal receptor"/>
    <property type="match status" value="1"/>
</dbReference>
<evidence type="ECO:0000259" key="2">
    <source>
        <dbReference type="PROSITE" id="PS50983"/>
    </source>
</evidence>